<dbReference type="Gene3D" id="3.30.2010.10">
    <property type="entry name" value="Metalloproteases ('zincins'), catalytic domain"/>
    <property type="match status" value="1"/>
</dbReference>
<feature type="binding site" evidence="8">
    <location>
        <position position="130"/>
    </location>
    <ligand>
        <name>Zn(2+)</name>
        <dbReference type="ChEBI" id="CHEBI:29105"/>
        <note>catalytic</note>
    </ligand>
</feature>
<dbReference type="EC" id="3.4.-.-" evidence="8"/>
<comment type="function">
    <text evidence="8">Functions as both a chaperone and a metalloprotease. Maintains the integrity of the outer membrane by promoting either the assembly or the elimination of outer membrane proteins, depending on their folding state.</text>
</comment>
<keyword evidence="1 8" id="KW-0645">Protease</keyword>
<keyword evidence="7 8" id="KW-0482">Metalloprotease</keyword>
<dbReference type="Pfam" id="PF14559">
    <property type="entry name" value="TPR_19"/>
    <property type="match status" value="1"/>
</dbReference>
<keyword evidence="6 8" id="KW-0862">Zinc</keyword>
<evidence type="ECO:0000256" key="4">
    <source>
        <dbReference type="ARBA" id="ARBA00022764"/>
    </source>
</evidence>
<evidence type="ECO:0000256" key="6">
    <source>
        <dbReference type="ARBA" id="ARBA00022833"/>
    </source>
</evidence>
<dbReference type="PANTHER" id="PTHR22726:SF1">
    <property type="entry name" value="METALLOENDOPEPTIDASE OMA1, MITOCHONDRIAL"/>
    <property type="match status" value="1"/>
</dbReference>
<organism evidence="10 11">
    <name type="scientific">Alginatibacterium sediminis</name>
    <dbReference type="NCBI Taxonomy" id="2164068"/>
    <lineage>
        <taxon>Bacteria</taxon>
        <taxon>Pseudomonadati</taxon>
        <taxon>Pseudomonadota</taxon>
        <taxon>Gammaproteobacteria</taxon>
        <taxon>Alteromonadales</taxon>
        <taxon>Alteromonadaceae</taxon>
        <taxon>Alginatibacterium</taxon>
    </lineage>
</organism>
<dbReference type="GO" id="GO:0051603">
    <property type="term" value="P:proteolysis involved in protein catabolic process"/>
    <property type="evidence" value="ECO:0007669"/>
    <property type="project" value="TreeGrafter"/>
</dbReference>
<dbReference type="Gene3D" id="1.25.40.10">
    <property type="entry name" value="Tetratricopeptide repeat domain"/>
    <property type="match status" value="1"/>
</dbReference>
<dbReference type="InterPro" id="IPR030873">
    <property type="entry name" value="Protease_BepA"/>
</dbReference>
<keyword evidence="5 8" id="KW-0378">Hydrolase</keyword>
<keyword evidence="3 8" id="KW-0732">Signal</keyword>
<evidence type="ECO:0000313" key="11">
    <source>
        <dbReference type="Proteomes" id="UP000286482"/>
    </source>
</evidence>
<feature type="domain" description="Peptidase M48" evidence="9">
    <location>
        <begin position="68"/>
        <end position="253"/>
    </location>
</feature>
<keyword evidence="4 8" id="KW-0574">Periplasm</keyword>
<feature type="active site" evidence="8">
    <location>
        <position position="131"/>
    </location>
</feature>
<dbReference type="GO" id="GO:0042597">
    <property type="term" value="C:periplasmic space"/>
    <property type="evidence" value="ECO:0007669"/>
    <property type="project" value="UniProtKB-SubCell"/>
</dbReference>
<dbReference type="GO" id="GO:0008270">
    <property type="term" value="F:zinc ion binding"/>
    <property type="evidence" value="ECO:0007669"/>
    <property type="project" value="UniProtKB-UniRule"/>
</dbReference>
<feature type="binding site" evidence="8">
    <location>
        <position position="134"/>
    </location>
    <ligand>
        <name>Zn(2+)</name>
        <dbReference type="ChEBI" id="CHEBI:29105"/>
        <note>catalytic</note>
    </ligand>
</feature>
<dbReference type="InterPro" id="IPR011990">
    <property type="entry name" value="TPR-like_helical_dom_sf"/>
</dbReference>
<evidence type="ECO:0000256" key="1">
    <source>
        <dbReference type="ARBA" id="ARBA00022670"/>
    </source>
</evidence>
<gene>
    <name evidence="10" type="ORF">DBZ36_12500</name>
</gene>
<evidence type="ECO:0000256" key="2">
    <source>
        <dbReference type="ARBA" id="ARBA00022723"/>
    </source>
</evidence>
<dbReference type="Pfam" id="PF01435">
    <property type="entry name" value="Peptidase_M48"/>
    <property type="match status" value="1"/>
</dbReference>
<comment type="similarity">
    <text evidence="8">Belongs to the peptidase M48 family. BepA subfamily.</text>
</comment>
<proteinExistence type="inferred from homology"/>
<dbReference type="InterPro" id="IPR001915">
    <property type="entry name" value="Peptidase_M48"/>
</dbReference>
<dbReference type="GO" id="GO:0016020">
    <property type="term" value="C:membrane"/>
    <property type="evidence" value="ECO:0007669"/>
    <property type="project" value="InterPro"/>
</dbReference>
<protein>
    <recommendedName>
        <fullName evidence="8">Putative beta-barrel assembly-enhancing protease</fullName>
        <ecNumber evidence="8">3.4.-.-</ecNumber>
    </recommendedName>
</protein>
<comment type="subcellular location">
    <subcellularLocation>
        <location evidence="8">Periplasm</location>
    </subcellularLocation>
</comment>
<feature type="active site" description="Proton donor" evidence="8">
    <location>
        <position position="199"/>
    </location>
</feature>
<comment type="cofactor">
    <cofactor evidence="8">
        <name>Zn(2+)</name>
        <dbReference type="ChEBI" id="CHEBI:29105"/>
    </cofactor>
    <text evidence="8">Binds 1 zinc ion per subunit.</text>
</comment>
<dbReference type="EMBL" id="RAQO01000006">
    <property type="protein sequence ID" value="RKF18162.1"/>
    <property type="molecule type" value="Genomic_DNA"/>
</dbReference>
<dbReference type="CDD" id="cd07333">
    <property type="entry name" value="M48C_bepA_like"/>
    <property type="match status" value="1"/>
</dbReference>
<dbReference type="Proteomes" id="UP000286482">
    <property type="component" value="Unassembled WGS sequence"/>
</dbReference>
<keyword evidence="2 8" id="KW-0479">Metal-binding</keyword>
<evidence type="ECO:0000313" key="10">
    <source>
        <dbReference type="EMBL" id="RKF18162.1"/>
    </source>
</evidence>
<dbReference type="OrthoDB" id="9810445at2"/>
<evidence type="ECO:0000256" key="7">
    <source>
        <dbReference type="ARBA" id="ARBA00023049"/>
    </source>
</evidence>
<dbReference type="RefSeq" id="WP_120355388.1">
    <property type="nucleotide sequence ID" value="NZ_RAQO01000006.1"/>
</dbReference>
<feature type="chain" id="PRO_5019592773" description="Putative beta-barrel assembly-enhancing protease" evidence="8">
    <location>
        <begin position="24"/>
        <end position="479"/>
    </location>
</feature>
<evidence type="ECO:0000256" key="5">
    <source>
        <dbReference type="ARBA" id="ARBA00022801"/>
    </source>
</evidence>
<dbReference type="InterPro" id="IPR051156">
    <property type="entry name" value="Mito/Outer_Membr_Metalloprot"/>
</dbReference>
<evidence type="ECO:0000256" key="8">
    <source>
        <dbReference type="HAMAP-Rule" id="MF_00997"/>
    </source>
</evidence>
<reference evidence="10 11" key="1">
    <citation type="submission" date="2018-09" db="EMBL/GenBank/DDBJ databases">
        <authorList>
            <person name="Wang Z."/>
        </authorList>
    </citation>
    <scope>NUCLEOTIDE SEQUENCE [LARGE SCALE GENOMIC DNA]</scope>
    <source>
        <strain evidence="10 11">ALS 81</strain>
    </source>
</reference>
<dbReference type="AlphaFoldDB" id="A0A420EC01"/>
<dbReference type="HAMAP" id="MF_00997">
    <property type="entry name" value="Protease_BepA"/>
    <property type="match status" value="1"/>
</dbReference>
<name>A0A420EC01_9ALTE</name>
<accession>A0A420EC01</accession>
<dbReference type="GO" id="GO:0004222">
    <property type="term" value="F:metalloendopeptidase activity"/>
    <property type="evidence" value="ECO:0007669"/>
    <property type="project" value="InterPro"/>
</dbReference>
<feature type="signal peptide" evidence="8">
    <location>
        <begin position="1"/>
        <end position="23"/>
    </location>
</feature>
<dbReference type="SUPFAM" id="SSF48452">
    <property type="entry name" value="TPR-like"/>
    <property type="match status" value="1"/>
</dbReference>
<comment type="caution">
    <text evidence="10">The sequence shown here is derived from an EMBL/GenBank/DDBJ whole genome shotgun (WGS) entry which is preliminary data.</text>
</comment>
<dbReference type="PANTHER" id="PTHR22726">
    <property type="entry name" value="METALLOENDOPEPTIDASE OMA1"/>
    <property type="match status" value="1"/>
</dbReference>
<keyword evidence="11" id="KW-1185">Reference proteome</keyword>
<evidence type="ECO:0000256" key="3">
    <source>
        <dbReference type="ARBA" id="ARBA00022729"/>
    </source>
</evidence>
<feature type="binding site" evidence="8">
    <location>
        <position position="195"/>
    </location>
    <ligand>
        <name>Zn(2+)</name>
        <dbReference type="ChEBI" id="CHEBI:29105"/>
        <note>catalytic</note>
    </ligand>
</feature>
<sequence precursor="true">MIRIRSLLLAFVLSSSIFSSAQADIQIPQIGTAGASALSIEKELQFGAAYMRIIRAGSRMTNDPVLSEYVDELGHKLVANAEQVRTPFTFFMVTNDEINAAAFLGGHVMIHTGLFLNASNESELASVLAHEIAHVTQRHIARSIENQAANQNLTIAGMVGALLLGLANPAAGIAVFQSTVAANMQNSINYTRSNEFEADRIGIRTLANAGYDPTGMSDFFGKLADKYRFASKPPQMLVTHPLPDTRVAEARARANQMGQKYVPPSLNYQFAKSRIIVRHGTMDAKASLSHFERALERKEFVLKDAALYGKALALFANERYSEAKTIISDLDSRHPNNLFLLDTLSDIDLSTDNTSQAIKRLERANKRFPLNQVVVLNLAVAYQSAKQYEQAESLLVEFLHEHPDNVLAWSQRRTIEQRLGKTAQSHVSRAEYLALHSDYQRAIDELYSAFSRSESTLERARIEARIEQFKLAEQKLQEF</sequence>
<evidence type="ECO:0000259" key="9">
    <source>
        <dbReference type="Pfam" id="PF01435"/>
    </source>
</evidence>